<sequence>MFLGKKGKNCHEAEIIISYVENSMKGMKPNMPNLHHPTHNRLMTQFDKLLKNEEKMSHAVKEILDIASSLSEFDVGMSHISNQLIDFAQEISDLSASNLAIVEETTASMHEVNESINNTSKILEDLSRESELLANKNGESMDLLKEVQGIKAEVERDTSDMSNKFQQLVELAVEVAKIVESVQAIADQTNLLALNAAIEAARAGEHGKGFGVVAQEIRQLADDTKDNLEGMRSFVESIHVATAEGKESLINTLRSTEEMNDKIEIVHSTVDQNVAMLKDIVVEVEEINAAMNSIKVSTEEINQAMESSSIDAERLSAMTQSVHLEAQTSVDFAKRIAEIDDRLSQITQYLFAGLKGGSNALKNDEFLDVVEKAKNAHIQWIKTVERIASEMRIEPIQTNSNKCGFGHFYNAVHIDHPEIKDDWESIDEVHHRIHSLGDEIISSVKNNDKEGALIKYHEALETSKAMIEKLDTIYNKVEKLTKEGISICS</sequence>
<evidence type="ECO:0000256" key="2">
    <source>
        <dbReference type="PROSITE-ProRule" id="PRU00284"/>
    </source>
</evidence>
<feature type="coiled-coil region" evidence="3">
    <location>
        <begin position="109"/>
        <end position="136"/>
    </location>
</feature>
<name>A0A926IM80_9FIRM</name>
<accession>A0A926IM80</accession>
<evidence type="ECO:0000256" key="3">
    <source>
        <dbReference type="SAM" id="Coils"/>
    </source>
</evidence>
<organism evidence="5 6">
    <name type="scientific">Wansuia hejianensis</name>
    <dbReference type="NCBI Taxonomy" id="2763667"/>
    <lineage>
        <taxon>Bacteria</taxon>
        <taxon>Bacillati</taxon>
        <taxon>Bacillota</taxon>
        <taxon>Clostridia</taxon>
        <taxon>Lachnospirales</taxon>
        <taxon>Lachnospiraceae</taxon>
        <taxon>Wansuia</taxon>
    </lineage>
</organism>
<dbReference type="Pfam" id="PF00015">
    <property type="entry name" value="MCPsignal"/>
    <property type="match status" value="1"/>
</dbReference>
<dbReference type="Pfam" id="PF13682">
    <property type="entry name" value="CZB"/>
    <property type="match status" value="1"/>
</dbReference>
<keyword evidence="3" id="KW-0175">Coiled coil</keyword>
<dbReference type="EMBL" id="JACRTK010000001">
    <property type="protein sequence ID" value="MBC8590341.1"/>
    <property type="molecule type" value="Genomic_DNA"/>
</dbReference>
<evidence type="ECO:0000313" key="6">
    <source>
        <dbReference type="Proteomes" id="UP000601522"/>
    </source>
</evidence>
<dbReference type="Proteomes" id="UP000601522">
    <property type="component" value="Unassembled WGS sequence"/>
</dbReference>
<dbReference type="InterPro" id="IPR004089">
    <property type="entry name" value="MCPsignal_dom"/>
</dbReference>
<keyword evidence="1 2" id="KW-0807">Transducer</keyword>
<evidence type="ECO:0000259" key="4">
    <source>
        <dbReference type="PROSITE" id="PS50111"/>
    </source>
</evidence>
<dbReference type="PANTHER" id="PTHR32089">
    <property type="entry name" value="METHYL-ACCEPTING CHEMOTAXIS PROTEIN MCPB"/>
    <property type="match status" value="1"/>
</dbReference>
<proteinExistence type="predicted"/>
<protein>
    <submittedName>
        <fullName evidence="5">CZB domain-containing protein</fullName>
    </submittedName>
</protein>
<dbReference type="SMART" id="SM00283">
    <property type="entry name" value="MA"/>
    <property type="match status" value="1"/>
</dbReference>
<dbReference type="PANTHER" id="PTHR32089:SF112">
    <property type="entry name" value="LYSOZYME-LIKE PROTEIN-RELATED"/>
    <property type="match status" value="1"/>
</dbReference>
<gene>
    <name evidence="5" type="ORF">H8689_04185</name>
</gene>
<comment type="caution">
    <text evidence="5">The sequence shown here is derived from an EMBL/GenBank/DDBJ whole genome shotgun (WGS) entry which is preliminary data.</text>
</comment>
<evidence type="ECO:0000256" key="1">
    <source>
        <dbReference type="ARBA" id="ARBA00023224"/>
    </source>
</evidence>
<dbReference type="PROSITE" id="PS50111">
    <property type="entry name" value="CHEMOTAXIS_TRANSDUC_2"/>
    <property type="match status" value="1"/>
</dbReference>
<keyword evidence="6" id="KW-1185">Reference proteome</keyword>
<dbReference type="GO" id="GO:0016020">
    <property type="term" value="C:membrane"/>
    <property type="evidence" value="ECO:0007669"/>
    <property type="project" value="InterPro"/>
</dbReference>
<dbReference type="InterPro" id="IPR025991">
    <property type="entry name" value="Chemoreceptor_zinc-bind_dom"/>
</dbReference>
<dbReference type="Gene3D" id="1.20.120.30">
    <property type="entry name" value="Aspartate receptor, ligand-binding domain"/>
    <property type="match status" value="1"/>
</dbReference>
<evidence type="ECO:0000313" key="5">
    <source>
        <dbReference type="EMBL" id="MBC8590341.1"/>
    </source>
</evidence>
<feature type="domain" description="Methyl-accepting transducer" evidence="4">
    <location>
        <begin position="81"/>
        <end position="309"/>
    </location>
</feature>
<dbReference type="SUPFAM" id="SSF58104">
    <property type="entry name" value="Methyl-accepting chemotaxis protein (MCP) signaling domain"/>
    <property type="match status" value="1"/>
</dbReference>
<dbReference type="RefSeq" id="WP_249323158.1">
    <property type="nucleotide sequence ID" value="NZ_JACRTK010000001.1"/>
</dbReference>
<reference evidence="5 6" key="1">
    <citation type="submission" date="2020-08" db="EMBL/GenBank/DDBJ databases">
        <title>Genome public.</title>
        <authorList>
            <person name="Liu C."/>
            <person name="Sun Q."/>
        </authorList>
    </citation>
    <scope>NUCLEOTIDE SEQUENCE [LARGE SCALE GENOMIC DNA]</scope>
    <source>
        <strain evidence="5 6">NSJ-26</strain>
    </source>
</reference>
<dbReference type="Gene3D" id="1.10.287.950">
    <property type="entry name" value="Methyl-accepting chemotaxis protein"/>
    <property type="match status" value="1"/>
</dbReference>
<dbReference type="GO" id="GO:0007165">
    <property type="term" value="P:signal transduction"/>
    <property type="evidence" value="ECO:0007669"/>
    <property type="project" value="UniProtKB-KW"/>
</dbReference>
<dbReference type="AlphaFoldDB" id="A0A926IM80"/>